<proteinExistence type="predicted"/>
<keyword evidence="3" id="KW-1185">Reference proteome</keyword>
<feature type="region of interest" description="Disordered" evidence="1">
    <location>
        <begin position="1"/>
        <end position="50"/>
    </location>
</feature>
<feature type="compositionally biased region" description="Basic residues" evidence="1">
    <location>
        <begin position="286"/>
        <end position="295"/>
    </location>
</feature>
<feature type="compositionally biased region" description="Acidic residues" evidence="1">
    <location>
        <begin position="259"/>
        <end position="280"/>
    </location>
</feature>
<feature type="compositionally biased region" description="Polar residues" evidence="1">
    <location>
        <begin position="106"/>
        <end position="118"/>
    </location>
</feature>
<reference evidence="2" key="2">
    <citation type="submission" date="2023-06" db="EMBL/GenBank/DDBJ databases">
        <authorList>
            <consortium name="Lawrence Berkeley National Laboratory"/>
            <person name="Mondo S.J."/>
            <person name="Hensen N."/>
            <person name="Bonometti L."/>
            <person name="Westerberg I."/>
            <person name="Brannstrom I.O."/>
            <person name="Guillou S."/>
            <person name="Cros-Aarteil S."/>
            <person name="Calhoun S."/>
            <person name="Haridas S."/>
            <person name="Kuo A."/>
            <person name="Pangilinan J."/>
            <person name="Riley R."/>
            <person name="Labutti K."/>
            <person name="Andreopoulos B."/>
            <person name="Lipzen A."/>
            <person name="Chen C."/>
            <person name="Yanf M."/>
            <person name="Daum C."/>
            <person name="Ng V."/>
            <person name="Clum A."/>
            <person name="Steindorff A."/>
            <person name="Ohm R."/>
            <person name="Martin F."/>
            <person name="Silar P."/>
            <person name="Natvig D."/>
            <person name="Lalanne C."/>
            <person name="Gautier V."/>
            <person name="Ament-Velasquez S.L."/>
            <person name="Kruys A."/>
            <person name="Hutchinson M.I."/>
            <person name="Powell A.J."/>
            <person name="Barry K."/>
            <person name="Miller A.N."/>
            <person name="Grigoriev I.V."/>
            <person name="Debuchy R."/>
            <person name="Gladieux P."/>
            <person name="Thoren M.H."/>
            <person name="Johannesson H."/>
        </authorList>
    </citation>
    <scope>NUCLEOTIDE SEQUENCE</scope>
    <source>
        <strain evidence="2">PSN324</strain>
    </source>
</reference>
<feature type="region of interest" description="Disordered" evidence="1">
    <location>
        <begin position="67"/>
        <end position="160"/>
    </location>
</feature>
<name>A0AAV9I2D0_9PEZI</name>
<evidence type="ECO:0000313" key="2">
    <source>
        <dbReference type="EMBL" id="KAK4466325.1"/>
    </source>
</evidence>
<dbReference type="Proteomes" id="UP001321749">
    <property type="component" value="Unassembled WGS sequence"/>
</dbReference>
<accession>A0AAV9I2D0</accession>
<gene>
    <name evidence="2" type="ORF">QBC42DRAFT_282403</name>
</gene>
<feature type="region of interest" description="Disordered" evidence="1">
    <location>
        <begin position="254"/>
        <end position="295"/>
    </location>
</feature>
<evidence type="ECO:0000256" key="1">
    <source>
        <dbReference type="SAM" id="MobiDB-lite"/>
    </source>
</evidence>
<comment type="caution">
    <text evidence="2">The sequence shown here is derived from an EMBL/GenBank/DDBJ whole genome shotgun (WGS) entry which is preliminary data.</text>
</comment>
<sequence>MASTPSKPSPTGAEYSPTEPSPKTPVPFAGRPRLDPFTASPTFSTPPTAMNRTILNKAAIAPAQAMTSSYRDRGYVSGVYPPTGSRFYRHQRSPTPPPSPVGGAGSRTQTRQFGSSYARSPLRQAGNASAAALRGTFHAPPPKVEGLRGQNSRMARPVPPGMPTAVQVAAKVFSPSSAAELFQGLPGAGAFGAPTSSRRSRVAVSAAPVGFRGLPAPRIADAYQPPKGMFQARVGRWAAREDEKAERLDRVLRWREEQGEGGDEEEEEEQEKEEKDDDEILFTGRRNMRRLQGKK</sequence>
<evidence type="ECO:0000313" key="3">
    <source>
        <dbReference type="Proteomes" id="UP001321749"/>
    </source>
</evidence>
<organism evidence="2 3">
    <name type="scientific">Cladorrhinum samala</name>
    <dbReference type="NCBI Taxonomy" id="585594"/>
    <lineage>
        <taxon>Eukaryota</taxon>
        <taxon>Fungi</taxon>
        <taxon>Dikarya</taxon>
        <taxon>Ascomycota</taxon>
        <taxon>Pezizomycotina</taxon>
        <taxon>Sordariomycetes</taxon>
        <taxon>Sordariomycetidae</taxon>
        <taxon>Sordariales</taxon>
        <taxon>Podosporaceae</taxon>
        <taxon>Cladorrhinum</taxon>
    </lineage>
</organism>
<dbReference type="AlphaFoldDB" id="A0AAV9I2D0"/>
<dbReference type="EMBL" id="MU864932">
    <property type="protein sequence ID" value="KAK4466325.1"/>
    <property type="molecule type" value="Genomic_DNA"/>
</dbReference>
<protein>
    <submittedName>
        <fullName evidence="2">Uncharacterized protein</fullName>
    </submittedName>
</protein>
<reference evidence="2" key="1">
    <citation type="journal article" date="2023" name="Mol. Phylogenet. Evol.">
        <title>Genome-scale phylogeny and comparative genomics of the fungal order Sordariales.</title>
        <authorList>
            <person name="Hensen N."/>
            <person name="Bonometti L."/>
            <person name="Westerberg I."/>
            <person name="Brannstrom I.O."/>
            <person name="Guillou S."/>
            <person name="Cros-Aarteil S."/>
            <person name="Calhoun S."/>
            <person name="Haridas S."/>
            <person name="Kuo A."/>
            <person name="Mondo S."/>
            <person name="Pangilinan J."/>
            <person name="Riley R."/>
            <person name="LaButti K."/>
            <person name="Andreopoulos B."/>
            <person name="Lipzen A."/>
            <person name="Chen C."/>
            <person name="Yan M."/>
            <person name="Daum C."/>
            <person name="Ng V."/>
            <person name="Clum A."/>
            <person name="Steindorff A."/>
            <person name="Ohm R.A."/>
            <person name="Martin F."/>
            <person name="Silar P."/>
            <person name="Natvig D.O."/>
            <person name="Lalanne C."/>
            <person name="Gautier V."/>
            <person name="Ament-Velasquez S.L."/>
            <person name="Kruys A."/>
            <person name="Hutchinson M.I."/>
            <person name="Powell A.J."/>
            <person name="Barry K."/>
            <person name="Miller A.N."/>
            <person name="Grigoriev I.V."/>
            <person name="Debuchy R."/>
            <person name="Gladieux P."/>
            <person name="Hiltunen Thoren M."/>
            <person name="Johannesson H."/>
        </authorList>
    </citation>
    <scope>NUCLEOTIDE SEQUENCE</scope>
    <source>
        <strain evidence="2">PSN324</strain>
    </source>
</reference>
<feature type="compositionally biased region" description="Low complexity" evidence="1">
    <location>
        <begin position="36"/>
        <end position="49"/>
    </location>
</feature>